<dbReference type="Proteomes" id="UP001437256">
    <property type="component" value="Unassembled WGS sequence"/>
</dbReference>
<feature type="region of interest" description="Disordered" evidence="2">
    <location>
        <begin position="779"/>
        <end position="861"/>
    </location>
</feature>
<accession>A0ABR3A9U8</accession>
<comment type="caution">
    <text evidence="3">The sequence shown here is derived from an EMBL/GenBank/DDBJ whole genome shotgun (WGS) entry which is preliminary data.</text>
</comment>
<feature type="region of interest" description="Disordered" evidence="2">
    <location>
        <begin position="589"/>
        <end position="628"/>
    </location>
</feature>
<feature type="compositionally biased region" description="Polar residues" evidence="2">
    <location>
        <begin position="839"/>
        <end position="854"/>
    </location>
</feature>
<evidence type="ECO:0000313" key="4">
    <source>
        <dbReference type="Proteomes" id="UP001437256"/>
    </source>
</evidence>
<feature type="region of interest" description="Disordered" evidence="2">
    <location>
        <begin position="461"/>
        <end position="531"/>
    </location>
</feature>
<feature type="coiled-coil region" evidence="1">
    <location>
        <begin position="40"/>
        <end position="67"/>
    </location>
</feature>
<feature type="region of interest" description="Disordered" evidence="2">
    <location>
        <begin position="879"/>
        <end position="955"/>
    </location>
</feature>
<evidence type="ECO:0000256" key="2">
    <source>
        <dbReference type="SAM" id="MobiDB-lite"/>
    </source>
</evidence>
<reference evidence="3 4" key="1">
    <citation type="submission" date="2024-05" db="EMBL/GenBank/DDBJ databases">
        <title>A draft genome resource for the thread blight pathogen Marasmius tenuissimus strain MS-2.</title>
        <authorList>
            <person name="Yulfo-Soto G.E."/>
            <person name="Baruah I.K."/>
            <person name="Amoako-Attah I."/>
            <person name="Bukari Y."/>
            <person name="Meinhardt L.W."/>
            <person name="Bailey B.A."/>
            <person name="Cohen S.P."/>
        </authorList>
    </citation>
    <scope>NUCLEOTIDE SEQUENCE [LARGE SCALE GENOMIC DNA]</scope>
    <source>
        <strain evidence="3 4">MS-2</strain>
    </source>
</reference>
<feature type="compositionally biased region" description="Low complexity" evidence="2">
    <location>
        <begin position="793"/>
        <end position="818"/>
    </location>
</feature>
<name>A0ABR3A9U8_9AGAR</name>
<evidence type="ECO:0000313" key="3">
    <source>
        <dbReference type="EMBL" id="KAL0070300.1"/>
    </source>
</evidence>
<proteinExistence type="predicted"/>
<feature type="coiled-coil region" evidence="1">
    <location>
        <begin position="298"/>
        <end position="325"/>
    </location>
</feature>
<dbReference type="EMBL" id="JBBXMP010000008">
    <property type="protein sequence ID" value="KAL0070300.1"/>
    <property type="molecule type" value="Genomic_DNA"/>
</dbReference>
<organism evidence="3 4">
    <name type="scientific">Marasmius tenuissimus</name>
    <dbReference type="NCBI Taxonomy" id="585030"/>
    <lineage>
        <taxon>Eukaryota</taxon>
        <taxon>Fungi</taxon>
        <taxon>Dikarya</taxon>
        <taxon>Basidiomycota</taxon>
        <taxon>Agaricomycotina</taxon>
        <taxon>Agaricomycetes</taxon>
        <taxon>Agaricomycetidae</taxon>
        <taxon>Agaricales</taxon>
        <taxon>Marasmiineae</taxon>
        <taxon>Marasmiaceae</taxon>
        <taxon>Marasmius</taxon>
    </lineage>
</organism>
<feature type="compositionally biased region" description="Gly residues" evidence="2">
    <location>
        <begin position="904"/>
        <end position="913"/>
    </location>
</feature>
<feature type="compositionally biased region" description="Low complexity" evidence="2">
    <location>
        <begin position="914"/>
        <end position="942"/>
    </location>
</feature>
<sequence length="955" mass="103958">MLDDSHPLTLELDSLRSAVARFQDEAHNASVKLQRFSFDTSNSQDRIAHLERENEVLRNELSILRANPHPDTLPESHPAVQQSQELTLALRKLSDKLSLTEETLQTRTVEISNASSEVARCRTATEAAYALAAQIRGREEEGKVRERDLERKVMEAKEEARMSDLVVKEYADLVRSLEGRGSVSSNSTGSLVNNLSEGKLGLQKLFNDFSSETEKLQAEVAQLQGALAELQSRFEAERKGAEADRVLLAQIQHQLEKLRLDDRTAAKMVSRYMKFSQTSTDTLQVSLNTLKTRHSATIDTLTCQITELSRQLRDSEATSDKLRTTLDELGKDIMRESFGRRREIALRLRLLTREQVFNDGLEKLVRRASEASERHQLEDLAKILDASKTLLASLNGSEEVTSEMSSLARLVAAESTVRGLVEELRTEKEKRLCLETGRNDLIQTNGFANGDPQHVAVREKTLPSPPHMSRPHTHTSSANSPVSPPVILPSVEEAPSSSPPESLPDVSTSSGRPLPSFTREADAVVPSSLPSPQDVDIEAVLASITSPTDNITNRDCASASSPSIVIGSVLFEETLPDQLETPDLPVVAFPSATRSPSPTSPTPQAVNDDDVPSAAAVDTNPEPETAPHPLLAELALVGKRYDDLSRAFRDCHLALQELKKQKSSSSLFHTAVDRLDDYTEDARVELEIRIADEALMAHGYETMLLVPGATLSPSPSHARSLSRESVVATPALGDLESRMRAFASGSDPAVQKARLNLEQKLADVQHDIAKLKLAIYEQQQQQQPAEDATEIEPSPASATPSSSSGWASWLSSPNSRPSSPSPAPTFGNVMTTPRLRHASSITRLKQQQQHNLSPSPREDDTFANLGLKIAMPSINTSNSYRSASFSHSNSASPIQRSRTVSMLGLGGAPGRGSGSSPRLLSAGGPASPARVPSSISRSPSSSLVVENGAEEEEIE</sequence>
<keyword evidence="4" id="KW-1185">Reference proteome</keyword>
<evidence type="ECO:0000256" key="1">
    <source>
        <dbReference type="SAM" id="Coils"/>
    </source>
</evidence>
<gene>
    <name evidence="3" type="ORF">AAF712_002792</name>
</gene>
<protein>
    <submittedName>
        <fullName evidence="3">Uncharacterized protein</fullName>
    </submittedName>
</protein>
<feature type="compositionally biased region" description="Low complexity" evidence="2">
    <location>
        <begin position="879"/>
        <end position="892"/>
    </location>
</feature>
<keyword evidence="1" id="KW-0175">Coiled coil</keyword>